<dbReference type="InParanoid" id="F9XMU1"/>
<evidence type="ECO:0000313" key="2">
    <source>
        <dbReference type="Proteomes" id="UP000008062"/>
    </source>
</evidence>
<name>F9XMU1_ZYMTI</name>
<dbReference type="KEGG" id="ztr:MYCGRDRAFT_96571"/>
<accession>F9XMU1</accession>
<proteinExistence type="predicted"/>
<dbReference type="OMA" id="QTIHIYF"/>
<reference evidence="1 2" key="1">
    <citation type="journal article" date="2011" name="PLoS Genet.">
        <title>Finished genome of the fungal wheat pathogen Mycosphaerella graminicola reveals dispensome structure, chromosome plasticity, and stealth pathogenesis.</title>
        <authorList>
            <person name="Goodwin S.B."/>
            <person name="Ben M'barek S."/>
            <person name="Dhillon B."/>
            <person name="Wittenberg A.H.J."/>
            <person name="Crane C.F."/>
            <person name="Hane J.K."/>
            <person name="Foster A.J."/>
            <person name="Van der Lee T.A.J."/>
            <person name="Grimwood J."/>
            <person name="Aerts A."/>
            <person name="Antoniw J."/>
            <person name="Bailey A."/>
            <person name="Bluhm B."/>
            <person name="Bowler J."/>
            <person name="Bristow J."/>
            <person name="van der Burgt A."/>
            <person name="Canto-Canche B."/>
            <person name="Churchill A.C.L."/>
            <person name="Conde-Ferraez L."/>
            <person name="Cools H.J."/>
            <person name="Coutinho P.M."/>
            <person name="Csukai M."/>
            <person name="Dehal P."/>
            <person name="De Wit P."/>
            <person name="Donzelli B."/>
            <person name="van de Geest H.C."/>
            <person name="van Ham R.C.H.J."/>
            <person name="Hammond-Kosack K.E."/>
            <person name="Henrissat B."/>
            <person name="Kilian A."/>
            <person name="Kobayashi A.K."/>
            <person name="Koopmann E."/>
            <person name="Kourmpetis Y."/>
            <person name="Kuzniar A."/>
            <person name="Lindquist E."/>
            <person name="Lombard V."/>
            <person name="Maliepaard C."/>
            <person name="Martins N."/>
            <person name="Mehrabi R."/>
            <person name="Nap J.P.H."/>
            <person name="Ponomarenko A."/>
            <person name="Rudd J.J."/>
            <person name="Salamov A."/>
            <person name="Schmutz J."/>
            <person name="Schouten H.J."/>
            <person name="Shapiro H."/>
            <person name="Stergiopoulos I."/>
            <person name="Torriani S.F.F."/>
            <person name="Tu H."/>
            <person name="de Vries R.P."/>
            <person name="Waalwijk C."/>
            <person name="Ware S.B."/>
            <person name="Wiebenga A."/>
            <person name="Zwiers L.-H."/>
            <person name="Oliver R.P."/>
            <person name="Grigoriev I.V."/>
            <person name="Kema G.H.J."/>
        </authorList>
    </citation>
    <scope>NUCLEOTIDE SEQUENCE [LARGE SCALE GENOMIC DNA]</scope>
    <source>
        <strain evidence="2">CBS 115943 / IPO323</strain>
    </source>
</reference>
<dbReference type="AlphaFoldDB" id="F9XMU1"/>
<evidence type="ECO:0000313" key="1">
    <source>
        <dbReference type="EMBL" id="EGP83300.1"/>
    </source>
</evidence>
<dbReference type="eggNOG" id="ENOG502T1KZ">
    <property type="taxonomic scope" value="Eukaryota"/>
</dbReference>
<dbReference type="HOGENOM" id="CLU_2084867_0_0_1"/>
<gene>
    <name evidence="1" type="ORF">MYCGRDRAFT_96571</name>
</gene>
<sequence>MATRQVSIKFLQRIRNSSKRQLTLRLTQAVWNTPDCEHFTDVQIKYAPVCSQLSDSRVTDFDRRNPLHTSHTDLRPHITIRLRTPEQIARGAGQTAHIYYDAASGDYEAFKLFTERLDSEKDEPGEVD</sequence>
<dbReference type="Proteomes" id="UP000008062">
    <property type="component" value="Chromosome 11"/>
</dbReference>
<keyword evidence="2" id="KW-1185">Reference proteome</keyword>
<protein>
    <submittedName>
        <fullName evidence="1">Uncharacterized protein</fullName>
    </submittedName>
</protein>
<dbReference type="GeneID" id="13396304"/>
<dbReference type="OrthoDB" id="3911445at2759"/>
<dbReference type="EMBL" id="CM001206">
    <property type="protein sequence ID" value="EGP83300.1"/>
    <property type="molecule type" value="Genomic_DNA"/>
</dbReference>
<organism evidence="1 2">
    <name type="scientific">Zymoseptoria tritici (strain CBS 115943 / IPO323)</name>
    <name type="common">Speckled leaf blotch fungus</name>
    <name type="synonym">Septoria tritici</name>
    <dbReference type="NCBI Taxonomy" id="336722"/>
    <lineage>
        <taxon>Eukaryota</taxon>
        <taxon>Fungi</taxon>
        <taxon>Dikarya</taxon>
        <taxon>Ascomycota</taxon>
        <taxon>Pezizomycotina</taxon>
        <taxon>Dothideomycetes</taxon>
        <taxon>Dothideomycetidae</taxon>
        <taxon>Mycosphaerellales</taxon>
        <taxon>Mycosphaerellaceae</taxon>
        <taxon>Zymoseptoria</taxon>
    </lineage>
</organism>
<dbReference type="RefSeq" id="XP_003848324.1">
    <property type="nucleotide sequence ID" value="XM_003848276.1"/>
</dbReference>